<feature type="region of interest" description="Disordered" evidence="1">
    <location>
        <begin position="1"/>
        <end position="21"/>
    </location>
</feature>
<protein>
    <recommendedName>
        <fullName evidence="2">Myb-like domain-containing protein</fullName>
    </recommendedName>
</protein>
<dbReference type="PROSITE" id="PS50090">
    <property type="entry name" value="MYB_LIKE"/>
    <property type="match status" value="1"/>
</dbReference>
<name>A0ABD0K3V4_9CAEN</name>
<comment type="caution">
    <text evidence="3">The sequence shown here is derived from an EMBL/GenBank/DDBJ whole genome shotgun (WGS) entry which is preliminary data.</text>
</comment>
<evidence type="ECO:0000313" key="4">
    <source>
        <dbReference type="Proteomes" id="UP001519460"/>
    </source>
</evidence>
<gene>
    <name evidence="3" type="ORF">BaRGS_00026991</name>
</gene>
<keyword evidence="4" id="KW-1185">Reference proteome</keyword>
<dbReference type="InterPro" id="IPR001005">
    <property type="entry name" value="SANT/Myb"/>
</dbReference>
<evidence type="ECO:0000256" key="1">
    <source>
        <dbReference type="SAM" id="MobiDB-lite"/>
    </source>
</evidence>
<reference evidence="3 4" key="1">
    <citation type="journal article" date="2023" name="Sci. Data">
        <title>Genome assembly of the Korean intertidal mud-creeper Batillaria attramentaria.</title>
        <authorList>
            <person name="Patra A.K."/>
            <person name="Ho P.T."/>
            <person name="Jun S."/>
            <person name="Lee S.J."/>
            <person name="Kim Y."/>
            <person name="Won Y.J."/>
        </authorList>
    </citation>
    <scope>NUCLEOTIDE SEQUENCE [LARGE SCALE GENOMIC DNA]</scope>
    <source>
        <strain evidence="3">Wonlab-2016</strain>
    </source>
</reference>
<evidence type="ECO:0000259" key="2">
    <source>
        <dbReference type="PROSITE" id="PS50090"/>
    </source>
</evidence>
<feature type="compositionally biased region" description="Polar residues" evidence="1">
    <location>
        <begin position="7"/>
        <end position="21"/>
    </location>
</feature>
<organism evidence="3 4">
    <name type="scientific">Batillaria attramentaria</name>
    <dbReference type="NCBI Taxonomy" id="370345"/>
    <lineage>
        <taxon>Eukaryota</taxon>
        <taxon>Metazoa</taxon>
        <taxon>Spiralia</taxon>
        <taxon>Lophotrochozoa</taxon>
        <taxon>Mollusca</taxon>
        <taxon>Gastropoda</taxon>
        <taxon>Caenogastropoda</taxon>
        <taxon>Sorbeoconcha</taxon>
        <taxon>Cerithioidea</taxon>
        <taxon>Batillariidae</taxon>
        <taxon>Batillaria</taxon>
    </lineage>
</organism>
<proteinExistence type="predicted"/>
<dbReference type="AlphaFoldDB" id="A0ABD0K3V4"/>
<feature type="domain" description="Myb-like" evidence="2">
    <location>
        <begin position="50"/>
        <end position="105"/>
    </location>
</feature>
<dbReference type="EMBL" id="JACVVK020000257">
    <property type="protein sequence ID" value="KAK7481743.1"/>
    <property type="molecule type" value="Genomic_DNA"/>
</dbReference>
<sequence length="940" mass="106158">GVPCQKKASNTKGQGARQPTVQCDPSIKFKRTRSPTGTTPLKNKRLLTSRNNPWTVEEVEVLLELAAETTCHSKSFWQKCADTVNPLFCTSRSGSSCRLEFLRQQKQGRAIYVRPGSANIECQTEPAIPVIPLKENTTVCDPEQCEDDGTEGTTGAKILHCLHHCTAGHSEEVKTTTVTKMLHVLLNKGTYSDLANAAKSDEALLESFWNIVHLSQIKAHAKHITEKQRSILAQKDFTSMCDFQWKLILQEMEGHAKILAQVILAFMVPPKHEDDLKYMERLVPPVAFIYSICMKQRCKDLSLVQRLIAMVLTDGQVHQEVFDRLQPLGVCLSHKVTSVVVADVEKHLKDTLVDALKKGKKFRLVTDNVNFMVSPSHLRLTMNKQHMENCFGGAAIIQNISFQHLSDVTPQQVLISVPWQHFLPQQQDWNDLKADYVVLIMRVLVKHMKAFKPFKGCLEAITGDYNDSLKHKHEVIPLPVLRKNEMKNTDVIDILDYYEEFISSVYQEAGLEFDDSTRVHIGGDQLTRERFSSAKRLRAQGDSPMNRFSHLSPVTFELFHLQMCLLAVMYQRLYSEKSTESGTLGAERTRLGRQRADGNKVKDNFRDCSELALSLTDAYIVEVACHFFGMETCHDVPTKHLPEQPPESLSQEEQRKWMADACGKLIDTFVWNSTMVHLAQEDGMTSPKPVSKEVRVVMPDGSERTIQLAVDTPQRSTTSQSQQRDGSTVYACNVLELGLLYKELQDAIQVPNRPRMLRILKYIMMVLKGHSRNSKYALEILRFLFHQQATLSEQAAHESFYGMFVNTKGKVDSNIPADMAMEHVVQVMKDHIKVMGQQKTKGVVLKKTGALAGIAQVCEQFNSQTGVIVRASGHSHPSALPDEQLLIDTLRRVKPFQHNPSRVISSMPRLTNSPVCKLKKEDLKTWITAKQLSFMSELGN</sequence>
<accession>A0ABD0K3V4</accession>
<dbReference type="InterPro" id="IPR046496">
    <property type="entry name" value="DUF6589"/>
</dbReference>
<evidence type="ECO:0000313" key="3">
    <source>
        <dbReference type="EMBL" id="KAK7481743.1"/>
    </source>
</evidence>
<dbReference type="Pfam" id="PF20231">
    <property type="entry name" value="DUF6589"/>
    <property type="match status" value="1"/>
</dbReference>
<dbReference type="Proteomes" id="UP001519460">
    <property type="component" value="Unassembled WGS sequence"/>
</dbReference>
<feature type="non-terminal residue" evidence="3">
    <location>
        <position position="1"/>
    </location>
</feature>